<dbReference type="Gene3D" id="1.25.40.20">
    <property type="entry name" value="Ankyrin repeat-containing domain"/>
    <property type="match status" value="2"/>
</dbReference>
<dbReference type="EMBL" id="JAQQWL010000003">
    <property type="protein sequence ID" value="KAK8078707.1"/>
    <property type="molecule type" value="Genomic_DNA"/>
</dbReference>
<feature type="repeat" description="ANK" evidence="3">
    <location>
        <begin position="76"/>
        <end position="112"/>
    </location>
</feature>
<name>A0ABR1W5D9_9PEZI</name>
<dbReference type="Pfam" id="PF00023">
    <property type="entry name" value="Ank"/>
    <property type="match status" value="1"/>
</dbReference>
<gene>
    <name evidence="4" type="ORF">PG994_002514</name>
</gene>
<evidence type="ECO:0000313" key="4">
    <source>
        <dbReference type="EMBL" id="KAK8078707.1"/>
    </source>
</evidence>
<evidence type="ECO:0000256" key="2">
    <source>
        <dbReference type="ARBA" id="ARBA00023043"/>
    </source>
</evidence>
<evidence type="ECO:0000313" key="5">
    <source>
        <dbReference type="Proteomes" id="UP001480595"/>
    </source>
</evidence>
<evidence type="ECO:0000256" key="3">
    <source>
        <dbReference type="PROSITE-ProRule" id="PRU00023"/>
    </source>
</evidence>
<sequence length="419" mass="45355">MDNASGGRNSILDRICRQGDPKQLRFLLEHGCNPGTVQRPRPKAMFAAVGGCTEGHRKCVRELIKFNGNVNVQMNNRKTPLHAAVANKYFQGYAKLVRLLVDADADANATDANKDRPLTLLFYGDDSLPLDTHRRQALAILLNAGAGVNFALLGTGDTPLHLAVRRQDAYAVAMLLFKGADVKTKNSSGATPLQITANQFRGELHPDHAQVLQWLLRQSQEQQAGDTVDKPAGAAGRTSLHHAVEILLEYGASSRIRDASGLTAFELALQCAGGLFKANDKPSRIQTHVNIMSHLAAADAPANVEWPMREGRCVLDLACEQSSLRLLRALLVAKLPVDTVLNGVPVIHHTIRHNNAEGAKYLAKKGAFVDALDDDQQDAISAAIKLKRIGLPQYLVNKGKFKSEENKAAADAKVSALSV</sequence>
<dbReference type="SMART" id="SM00248">
    <property type="entry name" value="ANK"/>
    <property type="match status" value="8"/>
</dbReference>
<dbReference type="Proteomes" id="UP001480595">
    <property type="component" value="Unassembled WGS sequence"/>
</dbReference>
<evidence type="ECO:0000256" key="1">
    <source>
        <dbReference type="ARBA" id="ARBA00022737"/>
    </source>
</evidence>
<keyword evidence="5" id="KW-1185">Reference proteome</keyword>
<accession>A0ABR1W5D9</accession>
<dbReference type="Pfam" id="PF12796">
    <property type="entry name" value="Ank_2"/>
    <property type="match status" value="1"/>
</dbReference>
<keyword evidence="2 3" id="KW-0040">ANK repeat</keyword>
<reference evidence="4 5" key="1">
    <citation type="submission" date="2023-01" db="EMBL/GenBank/DDBJ databases">
        <title>Analysis of 21 Apiospora genomes using comparative genomics revels a genus with tremendous synthesis potential of carbohydrate active enzymes and secondary metabolites.</title>
        <authorList>
            <person name="Sorensen T."/>
        </authorList>
    </citation>
    <scope>NUCLEOTIDE SEQUENCE [LARGE SCALE GENOMIC DNA]</scope>
    <source>
        <strain evidence="4 5">CBS 135458</strain>
    </source>
</reference>
<dbReference type="PROSITE" id="PS50297">
    <property type="entry name" value="ANK_REP_REGION"/>
    <property type="match status" value="2"/>
</dbReference>
<proteinExistence type="predicted"/>
<protein>
    <submittedName>
        <fullName evidence="4">Ankyrin</fullName>
    </submittedName>
</protein>
<dbReference type="GeneID" id="92086986"/>
<dbReference type="SUPFAM" id="SSF48403">
    <property type="entry name" value="Ankyrin repeat"/>
    <property type="match status" value="2"/>
</dbReference>
<feature type="repeat" description="ANK" evidence="3">
    <location>
        <begin position="155"/>
        <end position="187"/>
    </location>
</feature>
<organism evidence="4 5">
    <name type="scientific">Apiospora phragmitis</name>
    <dbReference type="NCBI Taxonomy" id="2905665"/>
    <lineage>
        <taxon>Eukaryota</taxon>
        <taxon>Fungi</taxon>
        <taxon>Dikarya</taxon>
        <taxon>Ascomycota</taxon>
        <taxon>Pezizomycotina</taxon>
        <taxon>Sordariomycetes</taxon>
        <taxon>Xylariomycetidae</taxon>
        <taxon>Amphisphaeriales</taxon>
        <taxon>Apiosporaceae</taxon>
        <taxon>Apiospora</taxon>
    </lineage>
</organism>
<dbReference type="PROSITE" id="PS50088">
    <property type="entry name" value="ANK_REPEAT"/>
    <property type="match status" value="2"/>
</dbReference>
<dbReference type="RefSeq" id="XP_066719778.1">
    <property type="nucleotide sequence ID" value="XM_066853923.1"/>
</dbReference>
<dbReference type="InterPro" id="IPR002110">
    <property type="entry name" value="Ankyrin_rpt"/>
</dbReference>
<dbReference type="PANTHER" id="PTHR24198:SF165">
    <property type="entry name" value="ANKYRIN REPEAT-CONTAINING PROTEIN-RELATED"/>
    <property type="match status" value="1"/>
</dbReference>
<comment type="caution">
    <text evidence="4">The sequence shown here is derived from an EMBL/GenBank/DDBJ whole genome shotgun (WGS) entry which is preliminary data.</text>
</comment>
<keyword evidence="1" id="KW-0677">Repeat</keyword>
<dbReference type="PANTHER" id="PTHR24198">
    <property type="entry name" value="ANKYRIN REPEAT AND PROTEIN KINASE DOMAIN-CONTAINING PROTEIN"/>
    <property type="match status" value="1"/>
</dbReference>
<dbReference type="InterPro" id="IPR036770">
    <property type="entry name" value="Ankyrin_rpt-contain_sf"/>
</dbReference>